<dbReference type="SMART" id="SM00220">
    <property type="entry name" value="S_TKc"/>
    <property type="match status" value="1"/>
</dbReference>
<feature type="region of interest" description="Disordered" evidence="1">
    <location>
        <begin position="348"/>
        <end position="367"/>
    </location>
</feature>
<evidence type="ECO:0000313" key="3">
    <source>
        <dbReference type="EMBL" id="CAD8173955.1"/>
    </source>
</evidence>
<feature type="domain" description="Protein kinase" evidence="2">
    <location>
        <begin position="1"/>
        <end position="250"/>
    </location>
</feature>
<reference evidence="3" key="1">
    <citation type="submission" date="2021-01" db="EMBL/GenBank/DDBJ databases">
        <authorList>
            <consortium name="Genoscope - CEA"/>
            <person name="William W."/>
        </authorList>
    </citation>
    <scope>NUCLEOTIDE SEQUENCE</scope>
</reference>
<accession>A0A8S1VBQ0</accession>
<evidence type="ECO:0000313" key="4">
    <source>
        <dbReference type="Proteomes" id="UP000683925"/>
    </source>
</evidence>
<dbReference type="GO" id="GO:0005524">
    <property type="term" value="F:ATP binding"/>
    <property type="evidence" value="ECO:0007669"/>
    <property type="project" value="InterPro"/>
</dbReference>
<evidence type="ECO:0000256" key="1">
    <source>
        <dbReference type="SAM" id="MobiDB-lite"/>
    </source>
</evidence>
<dbReference type="Proteomes" id="UP000683925">
    <property type="component" value="Unassembled WGS sequence"/>
</dbReference>
<evidence type="ECO:0000259" key="2">
    <source>
        <dbReference type="PROSITE" id="PS50011"/>
    </source>
</evidence>
<dbReference type="OMA" id="LTEVQIW"/>
<proteinExistence type="predicted"/>
<organism evidence="3 4">
    <name type="scientific">Paramecium octaurelia</name>
    <dbReference type="NCBI Taxonomy" id="43137"/>
    <lineage>
        <taxon>Eukaryota</taxon>
        <taxon>Sar</taxon>
        <taxon>Alveolata</taxon>
        <taxon>Ciliophora</taxon>
        <taxon>Intramacronucleata</taxon>
        <taxon>Oligohymenophorea</taxon>
        <taxon>Peniculida</taxon>
        <taxon>Parameciidae</taxon>
        <taxon>Paramecium</taxon>
    </lineage>
</organism>
<dbReference type="GO" id="GO:0004672">
    <property type="term" value="F:protein kinase activity"/>
    <property type="evidence" value="ECO:0007669"/>
    <property type="project" value="InterPro"/>
</dbReference>
<sequence>MGNLQTLINYHAPLNYSQDLSDQLLDQGTLQHPGLGQIQLWKIKASNLPLLFSFHVHIFEKDSSIINIHNFRSSLKHPNLIEYFACTSSKSLNIGKVQSQQFFFAYYPQTLKEHIQSRTLTEVQIWKIIEQIVNLMVYLQNLNRYHSNINSESIFINDNLHIKMLDKIGQKPNKIAIKDDVRDLGIVIIELLTKRTNQLNFIQQIKNLHGKFTLQLLQLVAKMIDENIDKRPDFIQIQKMINNRFKEPIFFNNPERNGNLNILTGRLSTQEHLNYKMDEMKIYKQLSPIRNSYNLLLPSKLNIPPTIVEKSPNQQMQDQNKILEVHYQDNIQQSPQRKINQIPIEQVPTTAKKESPIKLRNNAMNSP</sequence>
<protein>
    <recommendedName>
        <fullName evidence="2">Protein kinase domain-containing protein</fullName>
    </recommendedName>
</protein>
<dbReference type="EMBL" id="CAJJDP010000062">
    <property type="protein sequence ID" value="CAD8173955.1"/>
    <property type="molecule type" value="Genomic_DNA"/>
</dbReference>
<dbReference type="InterPro" id="IPR000719">
    <property type="entry name" value="Prot_kinase_dom"/>
</dbReference>
<keyword evidence="4" id="KW-1185">Reference proteome</keyword>
<gene>
    <name evidence="3" type="ORF">POCTA_138.1.T0630030</name>
</gene>
<dbReference type="PROSITE" id="PS50011">
    <property type="entry name" value="PROTEIN_KINASE_DOM"/>
    <property type="match status" value="1"/>
</dbReference>
<dbReference type="AlphaFoldDB" id="A0A8S1VBQ0"/>
<dbReference type="OrthoDB" id="298014at2759"/>
<name>A0A8S1VBQ0_PAROT</name>
<comment type="caution">
    <text evidence="3">The sequence shown here is derived from an EMBL/GenBank/DDBJ whole genome shotgun (WGS) entry which is preliminary data.</text>
</comment>